<dbReference type="Proteomes" id="UP001596289">
    <property type="component" value="Unassembled WGS sequence"/>
</dbReference>
<evidence type="ECO:0000313" key="3">
    <source>
        <dbReference type="Proteomes" id="UP001596289"/>
    </source>
</evidence>
<feature type="transmembrane region" description="Helical" evidence="1">
    <location>
        <begin position="149"/>
        <end position="170"/>
    </location>
</feature>
<gene>
    <name evidence="2" type="ORF">ACFQGP_13125</name>
</gene>
<evidence type="ECO:0000313" key="2">
    <source>
        <dbReference type="EMBL" id="MFC6171495.1"/>
    </source>
</evidence>
<feature type="transmembrane region" description="Helical" evidence="1">
    <location>
        <begin position="200"/>
        <end position="217"/>
    </location>
</feature>
<feature type="transmembrane region" description="Helical" evidence="1">
    <location>
        <begin position="20"/>
        <end position="39"/>
    </location>
</feature>
<feature type="transmembrane region" description="Helical" evidence="1">
    <location>
        <begin position="460"/>
        <end position="479"/>
    </location>
</feature>
<protein>
    <recommendedName>
        <fullName evidence="4">Transmembrane protein</fullName>
    </recommendedName>
</protein>
<reference evidence="3" key="1">
    <citation type="journal article" date="2019" name="Int. J. Syst. Evol. Microbiol.">
        <title>The Global Catalogue of Microorganisms (GCM) 10K type strain sequencing project: providing services to taxonomists for standard genome sequencing and annotation.</title>
        <authorList>
            <consortium name="The Broad Institute Genomics Platform"/>
            <consortium name="The Broad Institute Genome Sequencing Center for Infectious Disease"/>
            <person name="Wu L."/>
            <person name="Ma J."/>
        </authorList>
    </citation>
    <scope>NUCLEOTIDE SEQUENCE [LARGE SCALE GENOMIC DNA]</scope>
    <source>
        <strain evidence="3">CCM 8904</strain>
    </source>
</reference>
<organism evidence="2 3">
    <name type="scientific">Loigolactobacillus jiayinensis</name>
    <dbReference type="NCBI Taxonomy" id="2486016"/>
    <lineage>
        <taxon>Bacteria</taxon>
        <taxon>Bacillati</taxon>
        <taxon>Bacillota</taxon>
        <taxon>Bacilli</taxon>
        <taxon>Lactobacillales</taxon>
        <taxon>Lactobacillaceae</taxon>
        <taxon>Loigolactobacillus</taxon>
    </lineage>
</organism>
<feature type="transmembrane region" description="Helical" evidence="1">
    <location>
        <begin position="246"/>
        <end position="266"/>
    </location>
</feature>
<dbReference type="RefSeq" id="WP_125553041.1">
    <property type="nucleotide sequence ID" value="NZ_JBHSSL010000111.1"/>
</dbReference>
<proteinExistence type="predicted"/>
<feature type="transmembrane region" description="Helical" evidence="1">
    <location>
        <begin position="118"/>
        <end position="137"/>
    </location>
</feature>
<keyword evidence="1" id="KW-0472">Membrane</keyword>
<keyword evidence="1" id="KW-0812">Transmembrane</keyword>
<name>A0ABW1RF93_9LACO</name>
<dbReference type="EMBL" id="JBHSSL010000111">
    <property type="protein sequence ID" value="MFC6171495.1"/>
    <property type="molecule type" value="Genomic_DNA"/>
</dbReference>
<evidence type="ECO:0008006" key="4">
    <source>
        <dbReference type="Google" id="ProtNLM"/>
    </source>
</evidence>
<keyword evidence="1" id="KW-1133">Transmembrane helix</keyword>
<sequence length="495" mass="56924">MQITLKRSLTRSYDWFARHISPAQLAVILAAVIVGWLLFIPPIHGYADNGDFYRVMYSSGLYHRLGHTYNHNNFVVQTYGIMQYYNEHRATIFSSQPLFVMPAIWLNRLLYSKTIFDIRFLGFVYYVFYLGGLYLLTEALTYPAKRARNYLIAIAVVFVFADSSLTLYFNSLFAEPVMLITMLYSFSAFLLLARQRYRRRWPMILVFFVSTILLITVKQQNAPLALSFVIMELGLLALVKVRRGRLYVFLGALVLLGSGVVTYTLINKEFSDINGYQTMTRGVLLKSKNPEKALTEGGIDGQFALFKGRTYYQSYMPIALGSDYVMKNLIGKYDFTWVLKHYLQHPDEFGEMLDLTAKDGQLVQVRAVGDYVQAAGKPKQAQTHYFTLYSLMMEAFFPRKFAFYILFTFVLILVYAFSAYQGFKQHQPELIMRFCFVVAAMTMILGVMVVSIVGDGDADLAKHLFMVAVTTDLLVLLLGTDIINHRLWQVYDDKR</sequence>
<feature type="transmembrane region" description="Helical" evidence="1">
    <location>
        <begin position="401"/>
        <end position="418"/>
    </location>
</feature>
<accession>A0ABW1RF93</accession>
<evidence type="ECO:0000256" key="1">
    <source>
        <dbReference type="SAM" id="Phobius"/>
    </source>
</evidence>
<feature type="transmembrane region" description="Helical" evidence="1">
    <location>
        <begin position="223"/>
        <end position="239"/>
    </location>
</feature>
<feature type="transmembrane region" description="Helical" evidence="1">
    <location>
        <begin position="176"/>
        <end position="193"/>
    </location>
</feature>
<feature type="transmembrane region" description="Helical" evidence="1">
    <location>
        <begin position="430"/>
        <end position="454"/>
    </location>
</feature>
<keyword evidence="3" id="KW-1185">Reference proteome</keyword>
<comment type="caution">
    <text evidence="2">The sequence shown here is derived from an EMBL/GenBank/DDBJ whole genome shotgun (WGS) entry which is preliminary data.</text>
</comment>